<protein>
    <submittedName>
        <fullName evidence="1">Uncharacterized protein</fullName>
    </submittedName>
</protein>
<sequence>MAGLTVYQVHRDPRVGRSRAHPRSLDFRASFVDAPQLRSKIGHPRIESRLLTQQSSSQLSSEFSTIAVLFFHSFFFFYGIECYCLLPPPPLSSCSVHSSSMAGPRITRRRARGQLPSERHEVSAFASYVTLG</sequence>
<evidence type="ECO:0000313" key="2">
    <source>
        <dbReference type="Proteomes" id="UP000499080"/>
    </source>
</evidence>
<reference evidence="1 2" key="1">
    <citation type="journal article" date="2019" name="Sci. Rep.">
        <title>Orb-weaving spider Araneus ventricosus genome elucidates the spidroin gene catalogue.</title>
        <authorList>
            <person name="Kono N."/>
            <person name="Nakamura H."/>
            <person name="Ohtoshi R."/>
            <person name="Moran D.A.P."/>
            <person name="Shinohara A."/>
            <person name="Yoshida Y."/>
            <person name="Fujiwara M."/>
            <person name="Mori M."/>
            <person name="Tomita M."/>
            <person name="Arakawa K."/>
        </authorList>
    </citation>
    <scope>NUCLEOTIDE SEQUENCE [LARGE SCALE GENOMIC DNA]</scope>
</reference>
<gene>
    <name evidence="1" type="ORF">AVEN_177874_1</name>
</gene>
<comment type="caution">
    <text evidence="1">The sequence shown here is derived from an EMBL/GenBank/DDBJ whole genome shotgun (WGS) entry which is preliminary data.</text>
</comment>
<evidence type="ECO:0000313" key="1">
    <source>
        <dbReference type="EMBL" id="GBN60629.1"/>
    </source>
</evidence>
<dbReference type="AlphaFoldDB" id="A0A4Y2QAM9"/>
<organism evidence="1 2">
    <name type="scientific">Araneus ventricosus</name>
    <name type="common">Orbweaver spider</name>
    <name type="synonym">Epeira ventricosa</name>
    <dbReference type="NCBI Taxonomy" id="182803"/>
    <lineage>
        <taxon>Eukaryota</taxon>
        <taxon>Metazoa</taxon>
        <taxon>Ecdysozoa</taxon>
        <taxon>Arthropoda</taxon>
        <taxon>Chelicerata</taxon>
        <taxon>Arachnida</taxon>
        <taxon>Araneae</taxon>
        <taxon>Araneomorphae</taxon>
        <taxon>Entelegynae</taxon>
        <taxon>Araneoidea</taxon>
        <taxon>Araneidae</taxon>
        <taxon>Araneus</taxon>
    </lineage>
</organism>
<accession>A0A4Y2QAM9</accession>
<name>A0A4Y2QAM9_ARAVE</name>
<dbReference type="Proteomes" id="UP000499080">
    <property type="component" value="Unassembled WGS sequence"/>
</dbReference>
<dbReference type="EMBL" id="BGPR01013433">
    <property type="protein sequence ID" value="GBN60629.1"/>
    <property type="molecule type" value="Genomic_DNA"/>
</dbReference>
<keyword evidence="2" id="KW-1185">Reference proteome</keyword>
<proteinExistence type="predicted"/>